<evidence type="ECO:0000259" key="4">
    <source>
        <dbReference type="Pfam" id="PF02678"/>
    </source>
</evidence>
<comment type="caution">
    <text evidence="6">The sequence shown here is derived from an EMBL/GenBank/DDBJ whole genome shotgun (WGS) entry which is preliminary data.</text>
</comment>
<dbReference type="Pfam" id="PF17954">
    <property type="entry name" value="Pirin_C_2"/>
    <property type="match status" value="1"/>
</dbReference>
<evidence type="ECO:0000259" key="5">
    <source>
        <dbReference type="Pfam" id="PF17954"/>
    </source>
</evidence>
<protein>
    <recommendedName>
        <fullName evidence="8">Quercetin 2,3-dioxygenase</fullName>
    </recommendedName>
</protein>
<dbReference type="InterPro" id="IPR011051">
    <property type="entry name" value="RmlC_Cupin_sf"/>
</dbReference>
<reference evidence="6" key="2">
    <citation type="submission" date="2020-09" db="EMBL/GenBank/DDBJ databases">
        <authorList>
            <person name="Sun Q."/>
            <person name="Kim S."/>
        </authorList>
    </citation>
    <scope>NUCLEOTIDE SEQUENCE</scope>
    <source>
        <strain evidence="6">KCTC 12988</strain>
    </source>
</reference>
<keyword evidence="2" id="KW-0408">Iron</keyword>
<evidence type="ECO:0000256" key="3">
    <source>
        <dbReference type="RuleBase" id="RU003457"/>
    </source>
</evidence>
<evidence type="ECO:0008006" key="8">
    <source>
        <dbReference type="Google" id="ProtNLM"/>
    </source>
</evidence>
<dbReference type="InterPro" id="IPR012093">
    <property type="entry name" value="Pirin"/>
</dbReference>
<feature type="binding site" evidence="2">
    <location>
        <position position="110"/>
    </location>
    <ligand>
        <name>Fe cation</name>
        <dbReference type="ChEBI" id="CHEBI:24875"/>
    </ligand>
</feature>
<dbReference type="RefSeq" id="WP_189569293.1">
    <property type="nucleotide sequence ID" value="NZ_BMXI01000005.1"/>
</dbReference>
<dbReference type="InterPro" id="IPR003829">
    <property type="entry name" value="Pirin_N_dom"/>
</dbReference>
<sequence>MQTEARPQITVRRSGDRFHSDFDWLDSWHTFSFGEHYNPAQMGFRSLRVINDDIIAPGKGFGTHPHSSMEIFTYVISGKLEHKDSMGNGRIITAGEFQYMSAGDGVEHSEFNPSAKDPVHLLQIWLTPTAPGGQPRYSDFDTKPLRQANGLALLASPSGKGSSFAIRQHAEIYFGNLDPDTDMTPESAFSHHYLHLIKGEIKVAGETLTEGDGASFGPILPIHSSADSEFLLFAVS</sequence>
<dbReference type="SUPFAM" id="SSF51182">
    <property type="entry name" value="RmlC-like cupins"/>
    <property type="match status" value="1"/>
</dbReference>
<comment type="cofactor">
    <cofactor evidence="2">
        <name>Fe cation</name>
        <dbReference type="ChEBI" id="CHEBI:24875"/>
    </cofactor>
    <text evidence="2">Binds 1 Fe cation per subunit.</text>
</comment>
<name>A0A918WJ18_9BACT</name>
<evidence type="ECO:0000256" key="1">
    <source>
        <dbReference type="ARBA" id="ARBA00008416"/>
    </source>
</evidence>
<dbReference type="Gene3D" id="2.60.120.10">
    <property type="entry name" value="Jelly Rolls"/>
    <property type="match status" value="2"/>
</dbReference>
<gene>
    <name evidence="6" type="ORF">GCM10007100_15540</name>
</gene>
<feature type="binding site" evidence="2">
    <location>
        <position position="66"/>
    </location>
    <ligand>
        <name>Fe cation</name>
        <dbReference type="ChEBI" id="CHEBI:24875"/>
    </ligand>
</feature>
<dbReference type="AlphaFoldDB" id="A0A918WJ18"/>
<organism evidence="6 7">
    <name type="scientific">Roseibacillus persicicus</name>
    <dbReference type="NCBI Taxonomy" id="454148"/>
    <lineage>
        <taxon>Bacteria</taxon>
        <taxon>Pseudomonadati</taxon>
        <taxon>Verrucomicrobiota</taxon>
        <taxon>Verrucomicrobiia</taxon>
        <taxon>Verrucomicrobiales</taxon>
        <taxon>Verrucomicrobiaceae</taxon>
        <taxon>Roseibacillus</taxon>
    </lineage>
</organism>
<feature type="domain" description="Pirin N-terminal" evidence="4">
    <location>
        <begin position="22"/>
        <end position="126"/>
    </location>
</feature>
<reference evidence="6" key="1">
    <citation type="journal article" date="2014" name="Int. J. Syst. Evol. Microbiol.">
        <title>Complete genome sequence of Corynebacterium casei LMG S-19264T (=DSM 44701T), isolated from a smear-ripened cheese.</title>
        <authorList>
            <consortium name="US DOE Joint Genome Institute (JGI-PGF)"/>
            <person name="Walter F."/>
            <person name="Albersmeier A."/>
            <person name="Kalinowski J."/>
            <person name="Ruckert C."/>
        </authorList>
    </citation>
    <scope>NUCLEOTIDE SEQUENCE</scope>
    <source>
        <strain evidence="6">KCTC 12988</strain>
    </source>
</reference>
<comment type="similarity">
    <text evidence="1 3">Belongs to the pirin family.</text>
</comment>
<dbReference type="PIRSF" id="PIRSF006232">
    <property type="entry name" value="Pirin"/>
    <property type="match status" value="1"/>
</dbReference>
<proteinExistence type="inferred from homology"/>
<feature type="binding site" evidence="2">
    <location>
        <position position="64"/>
    </location>
    <ligand>
        <name>Fe cation</name>
        <dbReference type="ChEBI" id="CHEBI:24875"/>
    </ligand>
</feature>
<evidence type="ECO:0000313" key="7">
    <source>
        <dbReference type="Proteomes" id="UP000644507"/>
    </source>
</evidence>
<dbReference type="PANTHER" id="PTHR43212">
    <property type="entry name" value="QUERCETIN 2,3-DIOXYGENASE"/>
    <property type="match status" value="1"/>
</dbReference>
<dbReference type="CDD" id="cd02910">
    <property type="entry name" value="cupin_Yhhw_N"/>
    <property type="match status" value="1"/>
</dbReference>
<evidence type="ECO:0000313" key="6">
    <source>
        <dbReference type="EMBL" id="GHC50340.1"/>
    </source>
</evidence>
<evidence type="ECO:0000256" key="2">
    <source>
        <dbReference type="PIRSR" id="PIRSR006232-1"/>
    </source>
</evidence>
<keyword evidence="2" id="KW-0479">Metal-binding</keyword>
<feature type="binding site" evidence="2">
    <location>
        <position position="108"/>
    </location>
    <ligand>
        <name>Fe cation</name>
        <dbReference type="ChEBI" id="CHEBI:24875"/>
    </ligand>
</feature>
<feature type="domain" description="Quercetin 2,3-dioxygenase C-terminal cupin" evidence="5">
    <location>
        <begin position="153"/>
        <end position="233"/>
    </location>
</feature>
<dbReference type="InterPro" id="IPR014710">
    <property type="entry name" value="RmlC-like_jellyroll"/>
</dbReference>
<accession>A0A918WJ18</accession>
<dbReference type="Proteomes" id="UP000644507">
    <property type="component" value="Unassembled WGS sequence"/>
</dbReference>
<dbReference type="InterPro" id="IPR041602">
    <property type="entry name" value="Quercetinase_C"/>
</dbReference>
<dbReference type="GO" id="GO:0046872">
    <property type="term" value="F:metal ion binding"/>
    <property type="evidence" value="ECO:0007669"/>
    <property type="project" value="UniProtKB-KW"/>
</dbReference>
<dbReference type="EMBL" id="BMXI01000005">
    <property type="protein sequence ID" value="GHC50340.1"/>
    <property type="molecule type" value="Genomic_DNA"/>
</dbReference>
<dbReference type="PANTHER" id="PTHR43212:SF3">
    <property type="entry name" value="QUERCETIN 2,3-DIOXYGENASE"/>
    <property type="match status" value="1"/>
</dbReference>
<dbReference type="Pfam" id="PF02678">
    <property type="entry name" value="Pirin"/>
    <property type="match status" value="1"/>
</dbReference>
<keyword evidence="7" id="KW-1185">Reference proteome</keyword>